<feature type="domain" description="AFP-like" evidence="1">
    <location>
        <begin position="317"/>
        <end position="373"/>
    </location>
</feature>
<dbReference type="Gene3D" id="3.90.1210.10">
    <property type="entry name" value="Antifreeze-like/N-acetylneuraminic acid synthase C-terminal domain"/>
    <property type="match status" value="1"/>
</dbReference>
<dbReference type="InterPro" id="IPR013785">
    <property type="entry name" value="Aldolase_TIM"/>
</dbReference>
<dbReference type="GO" id="GO:0016051">
    <property type="term" value="P:carbohydrate biosynthetic process"/>
    <property type="evidence" value="ECO:0007669"/>
    <property type="project" value="InterPro"/>
</dbReference>
<accession>A0A832UZF6</accession>
<dbReference type="Pfam" id="PF03102">
    <property type="entry name" value="NeuB"/>
    <property type="match status" value="1"/>
</dbReference>
<sequence>MIKIRDSELGGDKPVYIIAEAGVNHNGSIELAKKLVDAASEAGADAVKFQTFRADLIVTEDSEKAEYQKKDSDETHFNMLRNLELSDEDFKELKDYCNTKRVEFLSTPHSGEWSVNLLEELGISAYKIASGDLTNIPILKYIAKLGKPVIISTGMATMDEIQEAKEAINSEGNDNLIVLHCTTMYPCPEGKVNLRAMQTILDKTENLVGYSDHTQSIEASIIATCLGASLIEKHFTLDQDMPGPDHSSSIEPDELENLIRAVRFVRKNNISNPSEAFEVLNSQGYSLDSNLIETILGSPEKLPDEKELEIAKVARKSIVAMKYINAGDELTGKNIGILRPGEGLHPRHFSEIIGKHTVRNIQKNDYVLLEDVK</sequence>
<dbReference type="InterPro" id="IPR051690">
    <property type="entry name" value="PseI-like"/>
</dbReference>
<protein>
    <submittedName>
        <fullName evidence="2">N-acetylneuraminate synthase family protein</fullName>
    </submittedName>
</protein>
<dbReference type="InterPro" id="IPR057736">
    <property type="entry name" value="SAF_PseI/NeuA/NeuB"/>
</dbReference>
<dbReference type="AlphaFoldDB" id="A0A832UZF6"/>
<gene>
    <name evidence="2" type="ORF">H1011_01675</name>
</gene>
<dbReference type="Pfam" id="PF08666">
    <property type="entry name" value="SAF"/>
    <property type="match status" value="1"/>
</dbReference>
<proteinExistence type="predicted"/>
<name>A0A832UZF6_9ARCH</name>
<dbReference type="GO" id="GO:0047444">
    <property type="term" value="F:N-acylneuraminate-9-phosphate synthase activity"/>
    <property type="evidence" value="ECO:0007669"/>
    <property type="project" value="TreeGrafter"/>
</dbReference>
<dbReference type="SMART" id="SM00858">
    <property type="entry name" value="SAF"/>
    <property type="match status" value="1"/>
</dbReference>
<dbReference type="Proteomes" id="UP000604391">
    <property type="component" value="Unassembled WGS sequence"/>
</dbReference>
<reference evidence="2 3" key="1">
    <citation type="journal article" name="Nat. Commun.">
        <title>Undinarchaeota illuminate DPANN phylogeny and the impact of gene transfer on archaeal evolution.</title>
        <authorList>
            <person name="Dombrowski N."/>
            <person name="Williams T.A."/>
            <person name="Sun J."/>
            <person name="Woodcroft B.J."/>
            <person name="Lee J.H."/>
            <person name="Minh B.Q."/>
            <person name="Rinke C."/>
            <person name="Spang A."/>
        </authorList>
    </citation>
    <scope>NUCLEOTIDE SEQUENCE [LARGE SCALE GENOMIC DNA]</scope>
    <source>
        <strain evidence="2">MAG_bin17</strain>
    </source>
</reference>
<dbReference type="CDD" id="cd11615">
    <property type="entry name" value="SAF_NeuB_like"/>
    <property type="match status" value="1"/>
</dbReference>
<dbReference type="PROSITE" id="PS50844">
    <property type="entry name" value="AFP_LIKE"/>
    <property type="match status" value="1"/>
</dbReference>
<dbReference type="InterPro" id="IPR013974">
    <property type="entry name" value="SAF"/>
</dbReference>
<dbReference type="PANTHER" id="PTHR42966:SF1">
    <property type="entry name" value="SIALIC ACID SYNTHASE"/>
    <property type="match status" value="1"/>
</dbReference>
<dbReference type="InterPro" id="IPR013132">
    <property type="entry name" value="PseI/NeuA/B-like_N"/>
</dbReference>
<organism evidence="2 3">
    <name type="scientific">Candidatus Undinarchaeum marinum</name>
    <dbReference type="NCBI Taxonomy" id="2756141"/>
    <lineage>
        <taxon>Archaea</taxon>
        <taxon>Candidatus Undinarchaeota</taxon>
        <taxon>Candidatus Undinarchaeia</taxon>
        <taxon>Candidatus Undinarchaeales</taxon>
        <taxon>Candidatus Undinarchaeaceae</taxon>
        <taxon>Candidatus Undinarchaeum</taxon>
    </lineage>
</organism>
<dbReference type="SUPFAM" id="SSF51269">
    <property type="entry name" value="AFP III-like domain"/>
    <property type="match status" value="1"/>
</dbReference>
<dbReference type="InterPro" id="IPR036732">
    <property type="entry name" value="AFP_Neu5c_C_sf"/>
</dbReference>
<evidence type="ECO:0000313" key="3">
    <source>
        <dbReference type="Proteomes" id="UP000604391"/>
    </source>
</evidence>
<evidence type="ECO:0000259" key="1">
    <source>
        <dbReference type="PROSITE" id="PS50844"/>
    </source>
</evidence>
<dbReference type="SUPFAM" id="SSF51569">
    <property type="entry name" value="Aldolase"/>
    <property type="match status" value="1"/>
</dbReference>
<keyword evidence="3" id="KW-1185">Reference proteome</keyword>
<comment type="caution">
    <text evidence="2">The sequence shown here is derived from an EMBL/GenBank/DDBJ whole genome shotgun (WGS) entry which is preliminary data.</text>
</comment>
<dbReference type="Gene3D" id="3.20.20.70">
    <property type="entry name" value="Aldolase class I"/>
    <property type="match status" value="1"/>
</dbReference>
<dbReference type="PANTHER" id="PTHR42966">
    <property type="entry name" value="N-ACETYLNEURAMINATE SYNTHASE"/>
    <property type="match status" value="1"/>
</dbReference>
<dbReference type="EMBL" id="DVAD01000009">
    <property type="protein sequence ID" value="HIJ99517.1"/>
    <property type="molecule type" value="Genomic_DNA"/>
</dbReference>
<dbReference type="InterPro" id="IPR006190">
    <property type="entry name" value="SAF_AFP_Neu5Ac"/>
</dbReference>
<evidence type="ECO:0000313" key="2">
    <source>
        <dbReference type="EMBL" id="HIJ99517.1"/>
    </source>
</evidence>